<evidence type="ECO:0000313" key="2">
    <source>
        <dbReference type="EMBL" id="GGW74367.1"/>
    </source>
</evidence>
<feature type="region of interest" description="Disordered" evidence="1">
    <location>
        <begin position="1"/>
        <end position="25"/>
    </location>
</feature>
<evidence type="ECO:0000313" key="3">
    <source>
        <dbReference type="Proteomes" id="UP000620224"/>
    </source>
</evidence>
<dbReference type="Proteomes" id="UP000620224">
    <property type="component" value="Unassembled WGS sequence"/>
</dbReference>
<evidence type="ECO:0000256" key="1">
    <source>
        <dbReference type="SAM" id="MobiDB-lite"/>
    </source>
</evidence>
<reference evidence="2" key="2">
    <citation type="submission" date="2020-09" db="EMBL/GenBank/DDBJ databases">
        <authorList>
            <person name="Sun Q."/>
            <person name="Ohkuma M."/>
        </authorList>
    </citation>
    <scope>NUCLEOTIDE SEQUENCE</scope>
    <source>
        <strain evidence="2">JCM 4490</strain>
    </source>
</reference>
<keyword evidence="3" id="KW-1185">Reference proteome</keyword>
<comment type="caution">
    <text evidence="2">The sequence shown here is derived from an EMBL/GenBank/DDBJ whole genome shotgun (WGS) entry which is preliminary data.</text>
</comment>
<sequence length="51" mass="5479">MAESIDEWRNMVNGHDRGAGARVNGRRTTVNATALTTGSIAAPRTRPWAGK</sequence>
<gene>
    <name evidence="2" type="ORF">GCM10010503_59940</name>
</gene>
<dbReference type="AlphaFoldDB" id="A0A918JCY6"/>
<accession>A0A918JCY6</accession>
<proteinExistence type="predicted"/>
<dbReference type="EMBL" id="BMUE01000017">
    <property type="protein sequence ID" value="GGW74367.1"/>
    <property type="molecule type" value="Genomic_DNA"/>
</dbReference>
<protein>
    <submittedName>
        <fullName evidence="2">Uncharacterized protein</fullName>
    </submittedName>
</protein>
<name>A0A918JCY6_9ACTN</name>
<feature type="compositionally biased region" description="Basic and acidic residues" evidence="1">
    <location>
        <begin position="1"/>
        <end position="19"/>
    </location>
</feature>
<organism evidence="2 3">
    <name type="scientific">Streptomyces lucensis JCM 4490</name>
    <dbReference type="NCBI Taxonomy" id="1306176"/>
    <lineage>
        <taxon>Bacteria</taxon>
        <taxon>Bacillati</taxon>
        <taxon>Actinomycetota</taxon>
        <taxon>Actinomycetes</taxon>
        <taxon>Kitasatosporales</taxon>
        <taxon>Streptomycetaceae</taxon>
        <taxon>Streptomyces</taxon>
    </lineage>
</organism>
<reference evidence="2" key="1">
    <citation type="journal article" date="2014" name="Int. J. Syst. Evol. Microbiol.">
        <title>Complete genome sequence of Corynebacterium casei LMG S-19264T (=DSM 44701T), isolated from a smear-ripened cheese.</title>
        <authorList>
            <consortium name="US DOE Joint Genome Institute (JGI-PGF)"/>
            <person name="Walter F."/>
            <person name="Albersmeier A."/>
            <person name="Kalinowski J."/>
            <person name="Ruckert C."/>
        </authorList>
    </citation>
    <scope>NUCLEOTIDE SEQUENCE</scope>
    <source>
        <strain evidence="2">JCM 4490</strain>
    </source>
</reference>